<dbReference type="PANTHER" id="PTHR43792">
    <property type="entry name" value="GNAT FAMILY, PUTATIVE (AFU_ORTHOLOGUE AFUA_3G00765)-RELATED-RELATED"/>
    <property type="match status" value="1"/>
</dbReference>
<sequence>MLLNNDSILFFTSHLILRKFEEKDFIKYKNYHSLPEVYKFLYTPLPTDKEIREQFNKVLNPAFNDNGDEIRLAVVLREHNDLAGEIMLRVTSKESQQGEIGCIFHPLYQKKSIGTESLGALIDISFNYFKYHRIYARLDTLNLGSKKLVEKLGMRQEAHLLQNEYVNRIWSDMYIYAILKDEWKVPRFLKEYDTNIK</sequence>
<dbReference type="RefSeq" id="WP_323869200.1">
    <property type="nucleotide sequence ID" value="NZ_JACXBF010000313.1"/>
</dbReference>
<protein>
    <submittedName>
        <fullName evidence="2">GNAT family N-acetyltransferase</fullName>
    </submittedName>
</protein>
<organism evidence="2">
    <name type="scientific">Xenorhabdus szentirmaii</name>
    <dbReference type="NCBI Taxonomy" id="290112"/>
    <lineage>
        <taxon>Bacteria</taxon>
        <taxon>Pseudomonadati</taxon>
        <taxon>Pseudomonadota</taxon>
        <taxon>Gammaproteobacteria</taxon>
        <taxon>Enterobacterales</taxon>
        <taxon>Morganellaceae</taxon>
        <taxon>Xenorhabdus</taxon>
    </lineage>
</organism>
<reference evidence="2" key="1">
    <citation type="submission" date="2020-09" db="EMBL/GenBank/DDBJ databases">
        <authorList>
            <person name="Palma L."/>
            <person name="Caballero P."/>
            <person name="Berry C."/>
            <person name="Del Valle E."/>
        </authorList>
    </citation>
    <scope>NUCLEOTIDE SEQUENCE</scope>
    <source>
        <strain evidence="2">M</strain>
    </source>
</reference>
<dbReference type="InterPro" id="IPR000182">
    <property type="entry name" value="GNAT_dom"/>
</dbReference>
<name>A0AAW3YX83_9GAMM</name>
<comment type="caution">
    <text evidence="2">The sequence shown here is derived from an EMBL/GenBank/DDBJ whole genome shotgun (WGS) entry which is preliminary data.</text>
</comment>
<dbReference type="PROSITE" id="PS51186">
    <property type="entry name" value="GNAT"/>
    <property type="match status" value="1"/>
</dbReference>
<dbReference type="Pfam" id="PF13302">
    <property type="entry name" value="Acetyltransf_3"/>
    <property type="match status" value="1"/>
</dbReference>
<evidence type="ECO:0000259" key="1">
    <source>
        <dbReference type="PROSITE" id="PS51186"/>
    </source>
</evidence>
<dbReference type="Proteomes" id="UP001193920">
    <property type="component" value="Unassembled WGS sequence"/>
</dbReference>
<dbReference type="InterPro" id="IPR051531">
    <property type="entry name" value="N-acetyltransferase"/>
</dbReference>
<dbReference type="InterPro" id="IPR016181">
    <property type="entry name" value="Acyl_CoA_acyltransferase"/>
</dbReference>
<accession>A0AAW3YX83</accession>
<dbReference type="EMBL" id="JACXBF010000313">
    <property type="protein sequence ID" value="MBD2801449.1"/>
    <property type="molecule type" value="Genomic_DNA"/>
</dbReference>
<evidence type="ECO:0000313" key="2">
    <source>
        <dbReference type="EMBL" id="MBD2801449.1"/>
    </source>
</evidence>
<dbReference type="Gene3D" id="3.40.630.30">
    <property type="match status" value="1"/>
</dbReference>
<reference evidence="2" key="2">
    <citation type="journal article" date="2024" name="Toxins">
        <title>Genome Sequence Analysis of Native Xenorhabdus Strains Isolated from Entomopathogenic Nematodes in Argentina.</title>
        <authorList>
            <person name="Palma L."/>
            <person name="Frizzo L."/>
            <person name="Kaiser S."/>
            <person name="Berry C."/>
            <person name="Caballero P."/>
            <person name="Bode H.B."/>
            <person name="Del Valle E.E."/>
        </authorList>
    </citation>
    <scope>NUCLEOTIDE SEQUENCE</scope>
    <source>
        <strain evidence="2">M</strain>
    </source>
</reference>
<gene>
    <name evidence="2" type="ORF">ID854_13520</name>
</gene>
<dbReference type="GO" id="GO:0016747">
    <property type="term" value="F:acyltransferase activity, transferring groups other than amino-acyl groups"/>
    <property type="evidence" value="ECO:0007669"/>
    <property type="project" value="InterPro"/>
</dbReference>
<feature type="domain" description="N-acetyltransferase" evidence="1">
    <location>
        <begin position="15"/>
        <end position="181"/>
    </location>
</feature>
<dbReference type="AlphaFoldDB" id="A0AAW3YX83"/>
<dbReference type="PANTHER" id="PTHR43792:SF1">
    <property type="entry name" value="N-ACETYLTRANSFERASE DOMAIN-CONTAINING PROTEIN"/>
    <property type="match status" value="1"/>
</dbReference>
<dbReference type="SUPFAM" id="SSF55729">
    <property type="entry name" value="Acyl-CoA N-acyltransferases (Nat)"/>
    <property type="match status" value="1"/>
</dbReference>
<proteinExistence type="predicted"/>